<evidence type="ECO:0000256" key="18">
    <source>
        <dbReference type="ARBA" id="ARBA00047470"/>
    </source>
</evidence>
<dbReference type="PRINTS" id="PR00008">
    <property type="entry name" value="DAGPEDOMAIN"/>
</dbReference>
<keyword evidence="8" id="KW-0808">Transferase</keyword>
<evidence type="ECO:0000256" key="5">
    <source>
        <dbReference type="ARBA" id="ARBA00022490"/>
    </source>
</evidence>
<dbReference type="SUPFAM" id="SSF49562">
    <property type="entry name" value="C2 domain (Calcium/lipid-binding domain, CaLB)"/>
    <property type="match status" value="1"/>
</dbReference>
<dbReference type="Ensembl" id="ENSCCRT00010102999.1">
    <property type="protein sequence ID" value="ENSCCRP00010092877.1"/>
    <property type="gene ID" value="ENSCCRG00010039614.1"/>
</dbReference>
<dbReference type="FunFam" id="2.60.40.150:FF:000012">
    <property type="entry name" value="Kinase C alpha type"/>
    <property type="match status" value="1"/>
</dbReference>
<dbReference type="GO" id="GO:0016020">
    <property type="term" value="C:membrane"/>
    <property type="evidence" value="ECO:0007669"/>
    <property type="project" value="UniProtKB-SubCell"/>
</dbReference>
<evidence type="ECO:0000256" key="17">
    <source>
        <dbReference type="ARBA" id="ARBA00047272"/>
    </source>
</evidence>
<keyword evidence="7" id="KW-0597">Phosphoprotein</keyword>
<dbReference type="Gene3D" id="3.30.200.20">
    <property type="entry name" value="Phosphorylase Kinase, domain 1"/>
    <property type="match status" value="1"/>
</dbReference>
<dbReference type="InterPro" id="IPR000008">
    <property type="entry name" value="C2_dom"/>
</dbReference>
<organism evidence="24 25">
    <name type="scientific">Cyprinus carpio</name>
    <name type="common">Common carp</name>
    <dbReference type="NCBI Taxonomy" id="7962"/>
    <lineage>
        <taxon>Eukaryota</taxon>
        <taxon>Metazoa</taxon>
        <taxon>Chordata</taxon>
        <taxon>Craniata</taxon>
        <taxon>Vertebrata</taxon>
        <taxon>Euteleostomi</taxon>
        <taxon>Actinopterygii</taxon>
        <taxon>Neopterygii</taxon>
        <taxon>Teleostei</taxon>
        <taxon>Ostariophysi</taxon>
        <taxon>Cypriniformes</taxon>
        <taxon>Cyprinidae</taxon>
        <taxon>Cyprininae</taxon>
        <taxon>Cyprinus</taxon>
    </lineage>
</organism>
<evidence type="ECO:0000256" key="7">
    <source>
        <dbReference type="ARBA" id="ARBA00022553"/>
    </source>
</evidence>
<comment type="catalytic activity">
    <reaction evidence="17">
        <text>L-threonyl-[protein] + ATP = O-phospho-L-threonyl-[protein] + ADP + H(+)</text>
        <dbReference type="Rhea" id="RHEA:46608"/>
        <dbReference type="Rhea" id="RHEA-COMP:11060"/>
        <dbReference type="Rhea" id="RHEA-COMP:11605"/>
        <dbReference type="ChEBI" id="CHEBI:15378"/>
        <dbReference type="ChEBI" id="CHEBI:30013"/>
        <dbReference type="ChEBI" id="CHEBI:30616"/>
        <dbReference type="ChEBI" id="CHEBI:61977"/>
        <dbReference type="ChEBI" id="CHEBI:456216"/>
        <dbReference type="EC" id="2.7.11.13"/>
    </reaction>
</comment>
<dbReference type="GO" id="GO:0005524">
    <property type="term" value="F:ATP binding"/>
    <property type="evidence" value="ECO:0007669"/>
    <property type="project" value="UniProtKB-KW"/>
</dbReference>
<dbReference type="FunFam" id="3.30.200.20:FF:000103">
    <property type="entry name" value="Protein kinase C"/>
    <property type="match status" value="1"/>
</dbReference>
<comment type="subcellular location">
    <subcellularLocation>
        <location evidence="2">Cytoplasm</location>
    </subcellularLocation>
    <subcellularLocation>
        <location evidence="1">Membrane</location>
        <topology evidence="1">Peripheral membrane protein</topology>
    </subcellularLocation>
</comment>
<evidence type="ECO:0000256" key="12">
    <source>
        <dbReference type="ARBA" id="ARBA00022771"/>
    </source>
</evidence>
<keyword evidence="25" id="KW-1185">Reference proteome</keyword>
<feature type="domain" description="C2" evidence="20">
    <location>
        <begin position="46"/>
        <end position="163"/>
    </location>
</feature>
<name>A0A8C1NJ08_CYPCA</name>
<dbReference type="Pfam" id="PF00130">
    <property type="entry name" value="C1_1"/>
    <property type="match status" value="1"/>
</dbReference>
<dbReference type="CDD" id="cd04026">
    <property type="entry name" value="C2_PKC_alpha_gamma"/>
    <property type="match status" value="1"/>
</dbReference>
<comment type="catalytic activity">
    <reaction evidence="18">
        <text>L-seryl-[protein] + ATP = O-phospho-L-seryl-[protein] + ADP + H(+)</text>
        <dbReference type="Rhea" id="RHEA:17989"/>
        <dbReference type="Rhea" id="RHEA-COMP:9863"/>
        <dbReference type="Rhea" id="RHEA-COMP:11604"/>
        <dbReference type="ChEBI" id="CHEBI:15378"/>
        <dbReference type="ChEBI" id="CHEBI:29999"/>
        <dbReference type="ChEBI" id="CHEBI:30616"/>
        <dbReference type="ChEBI" id="CHEBI:83421"/>
        <dbReference type="ChEBI" id="CHEBI:456216"/>
        <dbReference type="EC" id="2.7.11.13"/>
    </reaction>
</comment>
<keyword evidence="12" id="KW-0863">Zinc-finger</keyword>
<keyword evidence="10" id="KW-0677">Repeat</keyword>
<reference evidence="24" key="1">
    <citation type="submission" date="2025-08" db="UniProtKB">
        <authorList>
            <consortium name="Ensembl"/>
        </authorList>
    </citation>
    <scope>IDENTIFICATION</scope>
</reference>
<dbReference type="SMART" id="SM00239">
    <property type="entry name" value="C2"/>
    <property type="match status" value="1"/>
</dbReference>
<evidence type="ECO:0000256" key="3">
    <source>
        <dbReference type="ARBA" id="ARBA00005490"/>
    </source>
</evidence>
<sequence length="494" mass="55753">TFCDHCGSLLYGLIHQGVKCDSCDMNVHKQCVMNVPSLCGTDHTERRGRVYLKIEVIGDKMHVTIGEGKNLIPMDPNGLSDPYVKLKLIPDPKHETKQKTKTIRSSLNPAWNESFTFKLKPTDKDRRLSVEVWDWDRTTRNDFMGSMSFGVSELMKSSVCGWFKMLNQEEGEYYNVPIPDEDDENTELRQKFEPACHRGQAPSFTPTSAPHPHQPPAKQRRVAGVGGPPCLSRPLSNLAASGRASGPETGNTEMEGSALRKLVNAPLPPLEEGRVENLLFCFFLDLKLDNVMLDAEGHIKIADFGMCKENIVEGVTTRTFCGTPDYIAPEIIAYQPYGRSVDWWAYGVLLYEMLAGQPPFDGEDEDELFQSIMEHNVSYPKSMSKEAVSICKGLMTKHPSKRLGCSLDGERDIREHAFFRRIDWERLENREIQPPFKPKVCGKGAENFDKFFTRTQPQLTPPDELVIANIDQAEFDGFSFINPQFVHPSVINSE</sequence>
<dbReference type="Pfam" id="PF00168">
    <property type="entry name" value="C2"/>
    <property type="match status" value="1"/>
</dbReference>
<evidence type="ECO:0000256" key="8">
    <source>
        <dbReference type="ARBA" id="ARBA00022679"/>
    </source>
</evidence>
<evidence type="ECO:0000256" key="16">
    <source>
        <dbReference type="ARBA" id="ARBA00023136"/>
    </source>
</evidence>
<feature type="domain" description="Phorbol-ester/DAG-type" evidence="22">
    <location>
        <begin position="1"/>
        <end position="39"/>
    </location>
</feature>
<dbReference type="PROSITE" id="PS50011">
    <property type="entry name" value="PROTEIN_KINASE_DOM"/>
    <property type="match status" value="1"/>
</dbReference>
<dbReference type="Proteomes" id="UP000694427">
    <property type="component" value="Unplaced"/>
</dbReference>
<dbReference type="InterPro" id="IPR020454">
    <property type="entry name" value="DAG/PE-bd"/>
</dbReference>
<dbReference type="PANTHER" id="PTHR24351">
    <property type="entry name" value="RIBOSOMAL PROTEIN S6 KINASE"/>
    <property type="match status" value="1"/>
</dbReference>
<feature type="region of interest" description="Disordered" evidence="19">
    <location>
        <begin position="236"/>
        <end position="255"/>
    </location>
</feature>
<evidence type="ECO:0000313" key="25">
    <source>
        <dbReference type="Proteomes" id="UP000694427"/>
    </source>
</evidence>
<evidence type="ECO:0000256" key="15">
    <source>
        <dbReference type="ARBA" id="ARBA00022840"/>
    </source>
</evidence>
<evidence type="ECO:0000259" key="22">
    <source>
        <dbReference type="PROSITE" id="PS50081"/>
    </source>
</evidence>
<evidence type="ECO:0000256" key="6">
    <source>
        <dbReference type="ARBA" id="ARBA00022527"/>
    </source>
</evidence>
<protein>
    <recommendedName>
        <fullName evidence="4">protein kinase C</fullName>
        <ecNumber evidence="4">2.7.11.13</ecNumber>
    </recommendedName>
</protein>
<keyword evidence="14" id="KW-0862">Zinc</keyword>
<evidence type="ECO:0000313" key="24">
    <source>
        <dbReference type="Ensembl" id="ENSCCRP00010092877.1"/>
    </source>
</evidence>
<dbReference type="AlphaFoldDB" id="A0A8C1NJ08"/>
<dbReference type="PRINTS" id="PR00360">
    <property type="entry name" value="C2DOMAIN"/>
</dbReference>
<dbReference type="InterPro" id="IPR000719">
    <property type="entry name" value="Prot_kinase_dom"/>
</dbReference>
<evidence type="ECO:0000259" key="23">
    <source>
        <dbReference type="PROSITE" id="PS51285"/>
    </source>
</evidence>
<dbReference type="Pfam" id="PF00433">
    <property type="entry name" value="Pkinase_C"/>
    <property type="match status" value="1"/>
</dbReference>
<dbReference type="SMART" id="SM00220">
    <property type="entry name" value="S_TKc"/>
    <property type="match status" value="1"/>
</dbReference>
<keyword evidence="16" id="KW-0472">Membrane</keyword>
<dbReference type="CDD" id="cd20836">
    <property type="entry name" value="C1_cPKC_rpt2"/>
    <property type="match status" value="1"/>
</dbReference>
<dbReference type="PROSITE" id="PS51285">
    <property type="entry name" value="AGC_KINASE_CTER"/>
    <property type="match status" value="1"/>
</dbReference>
<evidence type="ECO:0000256" key="13">
    <source>
        <dbReference type="ARBA" id="ARBA00022777"/>
    </source>
</evidence>
<reference evidence="24" key="2">
    <citation type="submission" date="2025-09" db="UniProtKB">
        <authorList>
            <consortium name="Ensembl"/>
        </authorList>
    </citation>
    <scope>IDENTIFICATION</scope>
</reference>
<keyword evidence="6" id="KW-0723">Serine/threonine-protein kinase</keyword>
<evidence type="ECO:0000256" key="10">
    <source>
        <dbReference type="ARBA" id="ARBA00022737"/>
    </source>
</evidence>
<dbReference type="Gene3D" id="3.30.60.20">
    <property type="match status" value="1"/>
</dbReference>
<accession>A0A8C1NJ08</accession>
<dbReference type="Gene3D" id="1.10.510.10">
    <property type="entry name" value="Transferase(Phosphotransferase) domain 1"/>
    <property type="match status" value="1"/>
</dbReference>
<dbReference type="SMART" id="SM00109">
    <property type="entry name" value="C1"/>
    <property type="match status" value="1"/>
</dbReference>
<dbReference type="PROSITE" id="PS50081">
    <property type="entry name" value="ZF_DAG_PE_2"/>
    <property type="match status" value="1"/>
</dbReference>
<evidence type="ECO:0000256" key="1">
    <source>
        <dbReference type="ARBA" id="ARBA00004170"/>
    </source>
</evidence>
<feature type="region of interest" description="Disordered" evidence="19">
    <location>
        <begin position="196"/>
        <end position="226"/>
    </location>
</feature>
<dbReference type="InterPro" id="IPR000961">
    <property type="entry name" value="AGC-kinase_C"/>
</dbReference>
<dbReference type="Gene3D" id="2.60.40.150">
    <property type="entry name" value="C2 domain"/>
    <property type="match status" value="1"/>
</dbReference>
<dbReference type="FunFam" id="1.10.510.10:FF:000023">
    <property type="entry name" value="Protein kinase C"/>
    <property type="match status" value="1"/>
</dbReference>
<dbReference type="Pfam" id="PF00069">
    <property type="entry name" value="Pkinase"/>
    <property type="match status" value="1"/>
</dbReference>
<evidence type="ECO:0000259" key="20">
    <source>
        <dbReference type="PROSITE" id="PS50004"/>
    </source>
</evidence>
<keyword evidence="5" id="KW-0963">Cytoplasm</keyword>
<proteinExistence type="inferred from homology"/>
<keyword evidence="13" id="KW-0418">Kinase</keyword>
<comment type="similarity">
    <text evidence="3">Belongs to the protein kinase superfamily. AGC Ser/Thr protein kinase family. PKC subfamily.</text>
</comment>
<dbReference type="InterPro" id="IPR002219">
    <property type="entry name" value="PKC_DAG/PE"/>
</dbReference>
<feature type="domain" description="Protein kinase" evidence="21">
    <location>
        <begin position="51"/>
        <end position="419"/>
    </location>
</feature>
<dbReference type="SMART" id="SM00133">
    <property type="entry name" value="S_TK_X"/>
    <property type="match status" value="1"/>
</dbReference>
<dbReference type="InterPro" id="IPR046349">
    <property type="entry name" value="C1-like_sf"/>
</dbReference>
<dbReference type="InterPro" id="IPR017892">
    <property type="entry name" value="Pkinase_C"/>
</dbReference>
<keyword evidence="11" id="KW-0547">Nucleotide-binding</keyword>
<dbReference type="GO" id="GO:0005737">
    <property type="term" value="C:cytoplasm"/>
    <property type="evidence" value="ECO:0007669"/>
    <property type="project" value="UniProtKB-SubCell"/>
</dbReference>
<evidence type="ECO:0000256" key="11">
    <source>
        <dbReference type="ARBA" id="ARBA00022741"/>
    </source>
</evidence>
<feature type="domain" description="AGC-kinase C-terminal" evidence="23">
    <location>
        <begin position="420"/>
        <end position="490"/>
    </location>
</feature>
<dbReference type="PROSITE" id="PS50004">
    <property type="entry name" value="C2"/>
    <property type="match status" value="1"/>
</dbReference>
<evidence type="ECO:0000259" key="21">
    <source>
        <dbReference type="PROSITE" id="PS50011"/>
    </source>
</evidence>
<evidence type="ECO:0000256" key="9">
    <source>
        <dbReference type="ARBA" id="ARBA00022723"/>
    </source>
</evidence>
<evidence type="ECO:0000256" key="19">
    <source>
        <dbReference type="SAM" id="MobiDB-lite"/>
    </source>
</evidence>
<evidence type="ECO:0000256" key="14">
    <source>
        <dbReference type="ARBA" id="ARBA00022833"/>
    </source>
</evidence>
<dbReference type="GO" id="GO:0008270">
    <property type="term" value="F:zinc ion binding"/>
    <property type="evidence" value="ECO:0007669"/>
    <property type="project" value="UniProtKB-KW"/>
</dbReference>
<dbReference type="InterPro" id="IPR035892">
    <property type="entry name" value="C2_domain_sf"/>
</dbReference>
<dbReference type="GO" id="GO:0004697">
    <property type="term" value="F:diacylglycerol-dependent serine/threonine kinase activity"/>
    <property type="evidence" value="ECO:0007669"/>
    <property type="project" value="UniProtKB-EC"/>
</dbReference>
<keyword evidence="9" id="KW-0479">Metal-binding</keyword>
<dbReference type="SUPFAM" id="SSF56112">
    <property type="entry name" value="Protein kinase-like (PK-like)"/>
    <property type="match status" value="1"/>
</dbReference>
<dbReference type="SUPFAM" id="SSF57889">
    <property type="entry name" value="Cysteine-rich domain"/>
    <property type="match status" value="1"/>
</dbReference>
<dbReference type="EC" id="2.7.11.13" evidence="4"/>
<keyword evidence="15" id="KW-0067">ATP-binding</keyword>
<evidence type="ECO:0000256" key="4">
    <source>
        <dbReference type="ARBA" id="ARBA00012429"/>
    </source>
</evidence>
<evidence type="ECO:0000256" key="2">
    <source>
        <dbReference type="ARBA" id="ARBA00004496"/>
    </source>
</evidence>
<dbReference type="InterPro" id="IPR011009">
    <property type="entry name" value="Kinase-like_dom_sf"/>
</dbReference>